<feature type="domain" description="Glycosyltransferase subfamily 4-like N-terminal" evidence="2">
    <location>
        <begin position="23"/>
        <end position="181"/>
    </location>
</feature>
<dbReference type="PANTHER" id="PTHR45947:SF3">
    <property type="entry name" value="SULFOQUINOVOSYL TRANSFERASE SQD2"/>
    <property type="match status" value="1"/>
</dbReference>
<keyword evidence="4" id="KW-1185">Reference proteome</keyword>
<evidence type="ECO:0000259" key="1">
    <source>
        <dbReference type="Pfam" id="PF00534"/>
    </source>
</evidence>
<dbReference type="Proteomes" id="UP001157353">
    <property type="component" value="Unassembled WGS sequence"/>
</dbReference>
<dbReference type="Pfam" id="PF00534">
    <property type="entry name" value="Glycos_transf_1"/>
    <property type="match status" value="1"/>
</dbReference>
<proteinExistence type="predicted"/>
<dbReference type="GO" id="GO:0016740">
    <property type="term" value="F:transferase activity"/>
    <property type="evidence" value="ECO:0007669"/>
    <property type="project" value="UniProtKB-KW"/>
</dbReference>
<keyword evidence="3" id="KW-0808">Transferase</keyword>
<gene>
    <name evidence="3" type="primary">sypI</name>
    <name evidence="3" type="ORF">GCM10007916_23510</name>
</gene>
<dbReference type="Gene3D" id="3.40.50.2000">
    <property type="entry name" value="Glycogen Phosphorylase B"/>
    <property type="match status" value="2"/>
</dbReference>
<accession>A0ABQ6E1F8</accession>
<dbReference type="SUPFAM" id="SSF53756">
    <property type="entry name" value="UDP-Glycosyltransferase/glycogen phosphorylase"/>
    <property type="match status" value="1"/>
</dbReference>
<feature type="domain" description="Glycosyl transferase family 1" evidence="1">
    <location>
        <begin position="191"/>
        <end position="354"/>
    </location>
</feature>
<dbReference type="EMBL" id="BSPQ01000013">
    <property type="protein sequence ID" value="GLS91282.1"/>
    <property type="molecule type" value="Genomic_DNA"/>
</dbReference>
<evidence type="ECO:0000313" key="4">
    <source>
        <dbReference type="Proteomes" id="UP001157353"/>
    </source>
</evidence>
<dbReference type="InterPro" id="IPR050194">
    <property type="entry name" value="Glycosyltransferase_grp1"/>
</dbReference>
<protein>
    <submittedName>
        <fullName evidence="3">Glycosyl transferase</fullName>
    </submittedName>
</protein>
<dbReference type="InterPro" id="IPR001296">
    <property type="entry name" value="Glyco_trans_1"/>
</dbReference>
<dbReference type="Pfam" id="PF13439">
    <property type="entry name" value="Glyco_transf_4"/>
    <property type="match status" value="1"/>
</dbReference>
<evidence type="ECO:0000259" key="2">
    <source>
        <dbReference type="Pfam" id="PF13439"/>
    </source>
</evidence>
<dbReference type="CDD" id="cd03801">
    <property type="entry name" value="GT4_PimA-like"/>
    <property type="match status" value="1"/>
</dbReference>
<reference evidence="4" key="1">
    <citation type="journal article" date="2019" name="Int. J. Syst. Evol. Microbiol.">
        <title>The Global Catalogue of Microorganisms (GCM) 10K type strain sequencing project: providing services to taxonomists for standard genome sequencing and annotation.</title>
        <authorList>
            <consortium name="The Broad Institute Genomics Platform"/>
            <consortium name="The Broad Institute Genome Sequencing Center for Infectious Disease"/>
            <person name="Wu L."/>
            <person name="Ma J."/>
        </authorList>
    </citation>
    <scope>NUCLEOTIDE SEQUENCE [LARGE SCALE GENOMIC DNA]</scope>
    <source>
        <strain evidence="4">NBRC 103166</strain>
    </source>
</reference>
<evidence type="ECO:0000313" key="3">
    <source>
        <dbReference type="EMBL" id="GLS91282.1"/>
    </source>
</evidence>
<sequence length="420" mass="46684">MNNETKQSAKTILFTHYGDNWIRGSERCLLDLITHLDKQQFNAVLWCNQPLMAEEAKALNIEVYCSDFPLLLGWTAPRFDLFAFAGLIKQATQLIKNHNISLIHANSAAPCQWLTFAAKKNKIPLICHMHTSYQLRDRLTLGLYQTDMVVGVSDYVVAPLRKDNKPDTQINVISNGIDTQRLLAQPVVSLRESLGINAGDFVIASVGSLIARKGFDLLIEAVALLIEKEISVHLLLIGSGPEYGNLKVQSKKRGIQQHISFLGECENPVGLLRGNADIFVSTAREEAFGLVLAEASLAGLAVVAPDTGGVRDVVIDQQTGTLVATENVDAVVGAIEHLYFQPRLCFEMGKAGQQHVLNNFTIEQNTHKFQSLYHQQLSTATHKQAWYKSVALRWDLITSYCSALKNFYQNSTKKGLIHER</sequence>
<dbReference type="InterPro" id="IPR028098">
    <property type="entry name" value="Glyco_trans_4-like_N"/>
</dbReference>
<comment type="caution">
    <text evidence="3">The sequence shown here is derived from an EMBL/GenBank/DDBJ whole genome shotgun (WGS) entry which is preliminary data.</text>
</comment>
<name>A0ABQ6E1F8_9GAMM</name>
<organism evidence="3 4">
    <name type="scientific">Psychromonas marina</name>
    <dbReference type="NCBI Taxonomy" id="88364"/>
    <lineage>
        <taxon>Bacteria</taxon>
        <taxon>Pseudomonadati</taxon>
        <taxon>Pseudomonadota</taxon>
        <taxon>Gammaproteobacteria</taxon>
        <taxon>Alteromonadales</taxon>
        <taxon>Psychromonadaceae</taxon>
        <taxon>Psychromonas</taxon>
    </lineage>
</organism>
<dbReference type="RefSeq" id="WP_284204406.1">
    <property type="nucleotide sequence ID" value="NZ_BSPQ01000013.1"/>
</dbReference>
<dbReference type="PANTHER" id="PTHR45947">
    <property type="entry name" value="SULFOQUINOVOSYL TRANSFERASE SQD2"/>
    <property type="match status" value="1"/>
</dbReference>